<comment type="caution">
    <text evidence="1">The sequence shown here is derived from an EMBL/GenBank/DDBJ whole genome shotgun (WGS) entry which is preliminary data.</text>
</comment>
<dbReference type="AlphaFoldDB" id="A0AAE0KC97"/>
<sequence>MSTLVSPSLIRNRPPPAASAQASLARRLLMSRACRLPGRRRCPGQALYISIAACHLMHLCLFCKEAVLDLVSLDSCSRSMWGLFLSLSSGRCQMPKGIIGLAGLESTMTHSTEYISPQIGRFLMKETWPGPPTMLWPRTIRTSDAPLAWDGKRLETRDHINATSKSYVFLFRDSNTGPARAVRASPILHGDTAEASGIAA</sequence>
<keyword evidence="2" id="KW-1185">Reference proteome</keyword>
<dbReference type="Proteomes" id="UP001287356">
    <property type="component" value="Unassembled WGS sequence"/>
</dbReference>
<accession>A0AAE0KC97</accession>
<organism evidence="1 2">
    <name type="scientific">Lasiosphaeria ovina</name>
    <dbReference type="NCBI Taxonomy" id="92902"/>
    <lineage>
        <taxon>Eukaryota</taxon>
        <taxon>Fungi</taxon>
        <taxon>Dikarya</taxon>
        <taxon>Ascomycota</taxon>
        <taxon>Pezizomycotina</taxon>
        <taxon>Sordariomycetes</taxon>
        <taxon>Sordariomycetidae</taxon>
        <taxon>Sordariales</taxon>
        <taxon>Lasiosphaeriaceae</taxon>
        <taxon>Lasiosphaeria</taxon>
    </lineage>
</organism>
<reference evidence="1" key="1">
    <citation type="journal article" date="2023" name="Mol. Phylogenet. Evol.">
        <title>Genome-scale phylogeny and comparative genomics of the fungal order Sordariales.</title>
        <authorList>
            <person name="Hensen N."/>
            <person name="Bonometti L."/>
            <person name="Westerberg I."/>
            <person name="Brannstrom I.O."/>
            <person name="Guillou S."/>
            <person name="Cros-Aarteil S."/>
            <person name="Calhoun S."/>
            <person name="Haridas S."/>
            <person name="Kuo A."/>
            <person name="Mondo S."/>
            <person name="Pangilinan J."/>
            <person name="Riley R."/>
            <person name="LaButti K."/>
            <person name="Andreopoulos B."/>
            <person name="Lipzen A."/>
            <person name="Chen C."/>
            <person name="Yan M."/>
            <person name="Daum C."/>
            <person name="Ng V."/>
            <person name="Clum A."/>
            <person name="Steindorff A."/>
            <person name="Ohm R.A."/>
            <person name="Martin F."/>
            <person name="Silar P."/>
            <person name="Natvig D.O."/>
            <person name="Lalanne C."/>
            <person name="Gautier V."/>
            <person name="Ament-Velasquez S.L."/>
            <person name="Kruys A."/>
            <person name="Hutchinson M.I."/>
            <person name="Powell A.J."/>
            <person name="Barry K."/>
            <person name="Miller A.N."/>
            <person name="Grigoriev I.V."/>
            <person name="Debuchy R."/>
            <person name="Gladieux P."/>
            <person name="Hiltunen Thoren M."/>
            <person name="Johannesson H."/>
        </authorList>
    </citation>
    <scope>NUCLEOTIDE SEQUENCE</scope>
    <source>
        <strain evidence="1">CBS 958.72</strain>
    </source>
</reference>
<name>A0AAE0KC97_9PEZI</name>
<gene>
    <name evidence="1" type="ORF">B0T24DRAFT_255155</name>
</gene>
<evidence type="ECO:0000313" key="1">
    <source>
        <dbReference type="EMBL" id="KAK3373291.1"/>
    </source>
</evidence>
<reference evidence="1" key="2">
    <citation type="submission" date="2023-06" db="EMBL/GenBank/DDBJ databases">
        <authorList>
            <consortium name="Lawrence Berkeley National Laboratory"/>
            <person name="Haridas S."/>
            <person name="Hensen N."/>
            <person name="Bonometti L."/>
            <person name="Westerberg I."/>
            <person name="Brannstrom I.O."/>
            <person name="Guillou S."/>
            <person name="Cros-Aarteil S."/>
            <person name="Calhoun S."/>
            <person name="Kuo A."/>
            <person name="Mondo S."/>
            <person name="Pangilinan J."/>
            <person name="Riley R."/>
            <person name="Labutti K."/>
            <person name="Andreopoulos B."/>
            <person name="Lipzen A."/>
            <person name="Chen C."/>
            <person name="Yanf M."/>
            <person name="Daum C."/>
            <person name="Ng V."/>
            <person name="Clum A."/>
            <person name="Steindorff A."/>
            <person name="Ohm R."/>
            <person name="Martin F."/>
            <person name="Silar P."/>
            <person name="Natvig D."/>
            <person name="Lalanne C."/>
            <person name="Gautier V."/>
            <person name="Ament-Velasquez S.L."/>
            <person name="Kruys A."/>
            <person name="Hutchinson M.I."/>
            <person name="Powell A.J."/>
            <person name="Barry K."/>
            <person name="Miller A.N."/>
            <person name="Grigoriev I.V."/>
            <person name="Debuchy R."/>
            <person name="Gladieux P."/>
            <person name="Thoren M.H."/>
            <person name="Johannesson H."/>
        </authorList>
    </citation>
    <scope>NUCLEOTIDE SEQUENCE</scope>
    <source>
        <strain evidence="1">CBS 958.72</strain>
    </source>
</reference>
<evidence type="ECO:0000313" key="2">
    <source>
        <dbReference type="Proteomes" id="UP001287356"/>
    </source>
</evidence>
<dbReference type="EMBL" id="JAULSN010000004">
    <property type="protein sequence ID" value="KAK3373291.1"/>
    <property type="molecule type" value="Genomic_DNA"/>
</dbReference>
<proteinExistence type="predicted"/>
<protein>
    <submittedName>
        <fullName evidence="1">Uncharacterized protein</fullName>
    </submittedName>
</protein>